<feature type="transmembrane region" description="Helical" evidence="5">
    <location>
        <begin position="6"/>
        <end position="24"/>
    </location>
</feature>
<evidence type="ECO:0000313" key="6">
    <source>
        <dbReference type="EMBL" id="RRN45542.1"/>
    </source>
</evidence>
<gene>
    <name evidence="6" type="ORF">EHV23_04990</name>
</gene>
<evidence type="ECO:0000256" key="1">
    <source>
        <dbReference type="ARBA" id="ARBA00004141"/>
    </source>
</evidence>
<dbReference type="Proteomes" id="UP000270261">
    <property type="component" value="Unassembled WGS sequence"/>
</dbReference>
<feature type="transmembrane region" description="Helical" evidence="5">
    <location>
        <begin position="58"/>
        <end position="82"/>
    </location>
</feature>
<evidence type="ECO:0000256" key="2">
    <source>
        <dbReference type="ARBA" id="ARBA00022692"/>
    </source>
</evidence>
<keyword evidence="3 5" id="KW-1133">Transmembrane helix</keyword>
<sequence>MSTADMIFSTLVVMVVTWFPVWAAEREMGLWKFTKIVFLSVLCLSELDFLVFSDDVEFLKGVFGGLLIAFLSLFGAWFMYFWQDMFKGRL</sequence>
<evidence type="ECO:0000256" key="4">
    <source>
        <dbReference type="ARBA" id="ARBA00023136"/>
    </source>
</evidence>
<dbReference type="SUPFAM" id="SSF144091">
    <property type="entry name" value="Rhomboid-like"/>
    <property type="match status" value="1"/>
</dbReference>
<dbReference type="InterPro" id="IPR035952">
    <property type="entry name" value="Rhomboid-like_sf"/>
</dbReference>
<protein>
    <submittedName>
        <fullName evidence="6">Uncharacterized protein</fullName>
    </submittedName>
</protein>
<dbReference type="AlphaFoldDB" id="A0A426FS65"/>
<evidence type="ECO:0000256" key="5">
    <source>
        <dbReference type="SAM" id="Phobius"/>
    </source>
</evidence>
<comment type="subcellular location">
    <subcellularLocation>
        <location evidence="1">Membrane</location>
        <topology evidence="1">Multi-pass membrane protein</topology>
    </subcellularLocation>
</comment>
<keyword evidence="7" id="KW-1185">Reference proteome</keyword>
<dbReference type="EMBL" id="RRUE01000001">
    <property type="protein sequence ID" value="RRN45542.1"/>
    <property type="molecule type" value="Genomic_DNA"/>
</dbReference>
<keyword evidence="4 5" id="KW-0472">Membrane</keyword>
<dbReference type="RefSeq" id="WP_125094971.1">
    <property type="nucleotide sequence ID" value="NZ_RRUE01000001.1"/>
</dbReference>
<organism evidence="6 7">
    <name type="scientific">Lautropia dentalis</name>
    <dbReference type="NCBI Taxonomy" id="2490857"/>
    <lineage>
        <taxon>Bacteria</taxon>
        <taxon>Pseudomonadati</taxon>
        <taxon>Pseudomonadota</taxon>
        <taxon>Betaproteobacteria</taxon>
        <taxon>Burkholderiales</taxon>
        <taxon>Burkholderiaceae</taxon>
        <taxon>Lautropia</taxon>
    </lineage>
</organism>
<keyword evidence="2 5" id="KW-0812">Transmembrane</keyword>
<accession>A0A426FS65</accession>
<evidence type="ECO:0000256" key="3">
    <source>
        <dbReference type="ARBA" id="ARBA00022989"/>
    </source>
</evidence>
<name>A0A426FS65_9BURK</name>
<reference evidence="6 7" key="1">
    <citation type="submission" date="2018-11" db="EMBL/GenBank/DDBJ databases">
        <title>Genome sequencing of Lautropia sp. KCOM 2505 (= ChDC F240).</title>
        <authorList>
            <person name="Kook J.-K."/>
            <person name="Park S.-N."/>
            <person name="Lim Y.K."/>
        </authorList>
    </citation>
    <scope>NUCLEOTIDE SEQUENCE [LARGE SCALE GENOMIC DNA]</scope>
    <source>
        <strain evidence="6 7">KCOM 2505</strain>
    </source>
</reference>
<comment type="caution">
    <text evidence="6">The sequence shown here is derived from an EMBL/GenBank/DDBJ whole genome shotgun (WGS) entry which is preliminary data.</text>
</comment>
<evidence type="ECO:0000313" key="7">
    <source>
        <dbReference type="Proteomes" id="UP000270261"/>
    </source>
</evidence>
<proteinExistence type="predicted"/>
<dbReference type="GO" id="GO:0016020">
    <property type="term" value="C:membrane"/>
    <property type="evidence" value="ECO:0007669"/>
    <property type="project" value="UniProtKB-SubCell"/>
</dbReference>